<organism evidence="1 2">
    <name type="scientific">Phyllosticta citricarpa</name>
    <dbReference type="NCBI Taxonomy" id="55181"/>
    <lineage>
        <taxon>Eukaryota</taxon>
        <taxon>Fungi</taxon>
        <taxon>Dikarya</taxon>
        <taxon>Ascomycota</taxon>
        <taxon>Pezizomycotina</taxon>
        <taxon>Dothideomycetes</taxon>
        <taxon>Dothideomycetes incertae sedis</taxon>
        <taxon>Botryosphaeriales</taxon>
        <taxon>Phyllostictaceae</taxon>
        <taxon>Phyllosticta</taxon>
    </lineage>
</organism>
<reference evidence="1 2" key="1">
    <citation type="submission" date="2024-04" db="EMBL/GenBank/DDBJ databases">
        <title>Phyllosticta paracitricarpa is synonymous to the EU quarantine fungus P. citricarpa based on phylogenomic analyses.</title>
        <authorList>
            <consortium name="Lawrence Berkeley National Laboratory"/>
            <person name="Van Ingen-Buijs V.A."/>
            <person name="Van Westerhoven A.C."/>
            <person name="Haridas S."/>
            <person name="Skiadas P."/>
            <person name="Martin F."/>
            <person name="Groenewald J.Z."/>
            <person name="Crous P.W."/>
            <person name="Seidl M.F."/>
        </authorList>
    </citation>
    <scope>NUCLEOTIDE SEQUENCE [LARGE SCALE GENOMIC DNA]</scope>
    <source>
        <strain evidence="1 2">CBS 122670</strain>
    </source>
</reference>
<name>A0ABR1MBQ1_9PEZI</name>
<proteinExistence type="predicted"/>
<protein>
    <submittedName>
        <fullName evidence="1">Uncharacterized protein</fullName>
    </submittedName>
</protein>
<dbReference type="EMBL" id="JBBPDW010000018">
    <property type="protein sequence ID" value="KAK7545349.1"/>
    <property type="molecule type" value="Genomic_DNA"/>
</dbReference>
<dbReference type="Proteomes" id="UP001365128">
    <property type="component" value="Unassembled WGS sequence"/>
</dbReference>
<gene>
    <name evidence="1" type="ORF">IWX46DRAFT_117458</name>
</gene>
<evidence type="ECO:0000313" key="1">
    <source>
        <dbReference type="EMBL" id="KAK7545349.1"/>
    </source>
</evidence>
<comment type="caution">
    <text evidence="1">The sequence shown here is derived from an EMBL/GenBank/DDBJ whole genome shotgun (WGS) entry which is preliminary data.</text>
</comment>
<evidence type="ECO:0000313" key="2">
    <source>
        <dbReference type="Proteomes" id="UP001365128"/>
    </source>
</evidence>
<sequence length="154" mass="16499">MHTLRNQSVSTSTERASWDCAIRWWTRCLTRRTAAAAAGLDWPDADLAMKSSCRCCLSLSARASSRDGLDWARRGIAGSLSGVDSAAALGWLGLLPRTVCASRYRRKAVSVVGRQTGFQTRGSMAELNNGRGGFVPGLRETSGAQLTESVCLSS</sequence>
<accession>A0ABR1MBQ1</accession>
<keyword evidence="2" id="KW-1185">Reference proteome</keyword>